<dbReference type="SUPFAM" id="SSF46785">
    <property type="entry name" value="Winged helix' DNA-binding domain"/>
    <property type="match status" value="1"/>
</dbReference>
<evidence type="ECO:0000256" key="1">
    <source>
        <dbReference type="ARBA" id="ARBA00023015"/>
    </source>
</evidence>
<dbReference type="SMART" id="SM00345">
    <property type="entry name" value="HTH_GNTR"/>
    <property type="match status" value="1"/>
</dbReference>
<evidence type="ECO:0000256" key="2">
    <source>
        <dbReference type="ARBA" id="ARBA00023125"/>
    </source>
</evidence>
<dbReference type="InterPro" id="IPR036390">
    <property type="entry name" value="WH_DNA-bd_sf"/>
</dbReference>
<dbReference type="InterPro" id="IPR036388">
    <property type="entry name" value="WH-like_DNA-bd_sf"/>
</dbReference>
<proteinExistence type="predicted"/>
<keyword evidence="3" id="KW-0804">Transcription</keyword>
<dbReference type="Pfam" id="PF07729">
    <property type="entry name" value="FCD"/>
    <property type="match status" value="1"/>
</dbReference>
<dbReference type="InterPro" id="IPR011711">
    <property type="entry name" value="GntR_C"/>
</dbReference>
<dbReference type="Gene3D" id="1.10.10.10">
    <property type="entry name" value="Winged helix-like DNA-binding domain superfamily/Winged helix DNA-binding domain"/>
    <property type="match status" value="1"/>
</dbReference>
<organism evidence="5 6">
    <name type="scientific">Bullifex porci</name>
    <dbReference type="NCBI Taxonomy" id="2606638"/>
    <lineage>
        <taxon>Bacteria</taxon>
        <taxon>Pseudomonadati</taxon>
        <taxon>Spirochaetota</taxon>
        <taxon>Spirochaetia</taxon>
        <taxon>Spirochaetales</taxon>
        <taxon>Spirochaetaceae</taxon>
        <taxon>Bullifex</taxon>
    </lineage>
</organism>
<name>A0A7X2PAM6_9SPIO</name>
<keyword evidence="1" id="KW-0805">Transcription regulation</keyword>
<dbReference type="SUPFAM" id="SSF48008">
    <property type="entry name" value="GntR ligand-binding domain-like"/>
    <property type="match status" value="1"/>
</dbReference>
<evidence type="ECO:0000256" key="3">
    <source>
        <dbReference type="ARBA" id="ARBA00023163"/>
    </source>
</evidence>
<dbReference type="PANTHER" id="PTHR43537">
    <property type="entry name" value="TRANSCRIPTIONAL REGULATOR, GNTR FAMILY"/>
    <property type="match status" value="1"/>
</dbReference>
<dbReference type="SMART" id="SM00895">
    <property type="entry name" value="FCD"/>
    <property type="match status" value="1"/>
</dbReference>
<evidence type="ECO:0000313" key="6">
    <source>
        <dbReference type="Proteomes" id="UP000460549"/>
    </source>
</evidence>
<dbReference type="EMBL" id="VUNN01000001">
    <property type="protein sequence ID" value="MSU05237.1"/>
    <property type="molecule type" value="Genomic_DNA"/>
</dbReference>
<comment type="caution">
    <text evidence="5">The sequence shown here is derived from an EMBL/GenBank/DDBJ whole genome shotgun (WGS) entry which is preliminary data.</text>
</comment>
<protein>
    <submittedName>
        <fullName evidence="5">GntR family transcriptional regulator</fullName>
    </submittedName>
</protein>
<accession>A0A7X2PAM6</accession>
<dbReference type="GO" id="GO:0003677">
    <property type="term" value="F:DNA binding"/>
    <property type="evidence" value="ECO:0007669"/>
    <property type="project" value="UniProtKB-KW"/>
</dbReference>
<dbReference type="InterPro" id="IPR008920">
    <property type="entry name" value="TF_FadR/GntR_C"/>
</dbReference>
<gene>
    <name evidence="5" type="ORF">FYJ80_00350</name>
</gene>
<keyword evidence="6" id="KW-1185">Reference proteome</keyword>
<dbReference type="PROSITE" id="PS50949">
    <property type="entry name" value="HTH_GNTR"/>
    <property type="match status" value="1"/>
</dbReference>
<dbReference type="RefSeq" id="WP_154424140.1">
    <property type="nucleotide sequence ID" value="NZ_JAQYGB010000085.1"/>
</dbReference>
<dbReference type="Pfam" id="PF00392">
    <property type="entry name" value="GntR"/>
    <property type="match status" value="1"/>
</dbReference>
<dbReference type="CDD" id="cd07377">
    <property type="entry name" value="WHTH_GntR"/>
    <property type="match status" value="1"/>
</dbReference>
<sequence length="205" mass="23329">MKIVSRSLSDQVYELVKSEILKGNIKAGSKISEDALALQFGVSRTPIREAIRRLSEYGLVTLSPRSHAAVVKISDKVALDIASLRIDLEFFAIDNLQKELFEKNYLELSQLAFDCQLQLANGERDKAFELDSAFHSLLIQCADNQALTEVYTRLDAKIQLLRIEQNLEPQALLSYLQQHTNILMLLKSDDKFSAKKLIREHIMHQ</sequence>
<dbReference type="InterPro" id="IPR000524">
    <property type="entry name" value="Tscrpt_reg_HTH_GntR"/>
</dbReference>
<dbReference type="Gene3D" id="1.20.120.530">
    <property type="entry name" value="GntR ligand-binding domain-like"/>
    <property type="match status" value="1"/>
</dbReference>
<feature type="domain" description="HTH gntR-type" evidence="4">
    <location>
        <begin position="6"/>
        <end position="73"/>
    </location>
</feature>
<reference evidence="5 6" key="1">
    <citation type="submission" date="2019-08" db="EMBL/GenBank/DDBJ databases">
        <title>In-depth cultivation of the pig gut microbiome towards novel bacterial diversity and tailored functional studies.</title>
        <authorList>
            <person name="Wylensek D."/>
            <person name="Hitch T.C.A."/>
            <person name="Clavel T."/>
        </authorList>
    </citation>
    <scope>NUCLEOTIDE SEQUENCE [LARGE SCALE GENOMIC DNA]</scope>
    <source>
        <strain evidence="5 6">NM-380-WT-3C1</strain>
    </source>
</reference>
<evidence type="ECO:0000259" key="4">
    <source>
        <dbReference type="PROSITE" id="PS50949"/>
    </source>
</evidence>
<dbReference type="PANTHER" id="PTHR43537:SF24">
    <property type="entry name" value="GLUCONATE OPERON TRANSCRIPTIONAL REPRESSOR"/>
    <property type="match status" value="1"/>
</dbReference>
<dbReference type="AlphaFoldDB" id="A0A7X2PAM6"/>
<dbReference type="Proteomes" id="UP000460549">
    <property type="component" value="Unassembled WGS sequence"/>
</dbReference>
<keyword evidence="2" id="KW-0238">DNA-binding</keyword>
<evidence type="ECO:0000313" key="5">
    <source>
        <dbReference type="EMBL" id="MSU05237.1"/>
    </source>
</evidence>
<dbReference type="PRINTS" id="PR00035">
    <property type="entry name" value="HTHGNTR"/>
</dbReference>
<dbReference type="GO" id="GO:0003700">
    <property type="term" value="F:DNA-binding transcription factor activity"/>
    <property type="evidence" value="ECO:0007669"/>
    <property type="project" value="InterPro"/>
</dbReference>